<dbReference type="SMART" id="SM00382">
    <property type="entry name" value="AAA"/>
    <property type="match status" value="1"/>
</dbReference>
<dbReference type="SUPFAM" id="SSF52540">
    <property type="entry name" value="P-loop containing nucleoside triphosphate hydrolases"/>
    <property type="match status" value="1"/>
</dbReference>
<dbReference type="InterPro" id="IPR017871">
    <property type="entry name" value="ABC_transporter-like_CS"/>
</dbReference>
<evidence type="ECO:0000256" key="2">
    <source>
        <dbReference type="ARBA" id="ARBA00022840"/>
    </source>
</evidence>
<dbReference type="GO" id="GO:0005524">
    <property type="term" value="F:ATP binding"/>
    <property type="evidence" value="ECO:0007669"/>
    <property type="project" value="UniProtKB-KW"/>
</dbReference>
<proteinExistence type="predicted"/>
<dbReference type="GO" id="GO:0015421">
    <property type="term" value="F:ABC-type oligopeptide transporter activity"/>
    <property type="evidence" value="ECO:0007669"/>
    <property type="project" value="TreeGrafter"/>
</dbReference>
<dbReference type="PROSITE" id="PS00211">
    <property type="entry name" value="ABC_TRANSPORTER_1"/>
    <property type="match status" value="1"/>
</dbReference>
<dbReference type="InterPro" id="IPR003593">
    <property type="entry name" value="AAA+_ATPase"/>
</dbReference>
<feature type="region of interest" description="Disordered" evidence="3">
    <location>
        <begin position="612"/>
        <end position="637"/>
    </location>
</feature>
<evidence type="ECO:0000313" key="6">
    <source>
        <dbReference type="Proteomes" id="UP000193467"/>
    </source>
</evidence>
<dbReference type="Proteomes" id="UP000193467">
    <property type="component" value="Unassembled WGS sequence"/>
</dbReference>
<accession>A0A1Y2ERC6</accession>
<dbReference type="PROSITE" id="PS50893">
    <property type="entry name" value="ABC_TRANSPORTER_2"/>
    <property type="match status" value="1"/>
</dbReference>
<dbReference type="Gene3D" id="3.40.50.300">
    <property type="entry name" value="P-loop containing nucleotide triphosphate hydrolases"/>
    <property type="match status" value="2"/>
</dbReference>
<comment type="caution">
    <text evidence="5">The sequence shown here is derived from an EMBL/GenBank/DDBJ whole genome shotgun (WGS) entry which is preliminary data.</text>
</comment>
<protein>
    <recommendedName>
        <fullName evidence="4">ABC transporter domain-containing protein</fullName>
    </recommendedName>
</protein>
<dbReference type="GO" id="GO:0016887">
    <property type="term" value="F:ATP hydrolysis activity"/>
    <property type="evidence" value="ECO:0007669"/>
    <property type="project" value="InterPro"/>
</dbReference>
<feature type="domain" description="ABC transporter" evidence="4">
    <location>
        <begin position="441"/>
        <end position="767"/>
    </location>
</feature>
<name>A0A1Y2ERC6_9BASI</name>
<dbReference type="PANTHER" id="PTHR43394">
    <property type="entry name" value="ATP-DEPENDENT PERMEASE MDL1, MITOCHONDRIAL"/>
    <property type="match status" value="1"/>
</dbReference>
<sequence>MDRPSSPQSTPGTVGLSGSRLLYPHEYQLSRLGIHTKWTARVDEGPVSRLRVLPSPKEWWRAVLDFRERMPLLVRFSRELAAENGRSFWVLLGLNICQACIPSSELYFSGRLIEIAHVVGSGGLLNSHLFAFAFVGRVATTLASIAVDRLCILYEEKLNSRFSLTIQAEILKIHCLLDDDELELPETRRKLGLLRELGGSSVYRRIFDPLGFLSVGNSALSVGLGAAMLASQLTPTNGFFLALSLGFMALEELDAWYGERPPVEHFDITDDAFLRFQNMFRLGTSKSLRREVTMLGIQDYVLSSALTAKTTLGTTATTLGSRTFQQQQPPLRFSHLLIQLSRPITTSLFILHTALIAPQSMSPLISFAEMAVLESAAWNLRVRWASLRRGVRELRGGMDSLEAMYECEKLEMRLKRKEKTVEYVRRVRRDEEGRELRGMEIEFRNVTLRYSPASTPALDNVSFKILPGQLVSIVGHNGSGKTSLVSLLSLSQKLTSGEILVNGINVLDYSRRDLARVMSFTFQTSPVLPMSIKEYVSLGAPSHAPIDDSLVLRALEASAANAVVDQLGDGWLSYAGGTVGATLSSQEWQLPQLVPRPPGVPSLEMLEMEGGGGLEASMSSEGTLVDGEKEDEEPKKRQAQMRVTSLPTMVNGEEATIHFPDHSPEPCVLSGGQWQRIALARSLCSPENELLVWDEPAAALDPIAEASLFDQILSLRGQSTVLFTTHRFGICTRADLVLMFKEGKLVEQGTHEELVRIEEGEYRRLWEIQAKGFV</sequence>
<evidence type="ECO:0000313" key="5">
    <source>
        <dbReference type="EMBL" id="ORY74098.1"/>
    </source>
</evidence>
<dbReference type="PANTHER" id="PTHR43394:SF1">
    <property type="entry name" value="ATP-BINDING CASSETTE SUB-FAMILY B MEMBER 10, MITOCHONDRIAL"/>
    <property type="match status" value="1"/>
</dbReference>
<gene>
    <name evidence="5" type="ORF">BCR35DRAFT_306917</name>
</gene>
<keyword evidence="6" id="KW-1185">Reference proteome</keyword>
<reference evidence="5 6" key="1">
    <citation type="submission" date="2016-07" db="EMBL/GenBank/DDBJ databases">
        <title>Pervasive Adenine N6-methylation of Active Genes in Fungi.</title>
        <authorList>
            <consortium name="DOE Joint Genome Institute"/>
            <person name="Mondo S.J."/>
            <person name="Dannebaum R.O."/>
            <person name="Kuo R.C."/>
            <person name="Labutti K."/>
            <person name="Haridas S."/>
            <person name="Kuo A."/>
            <person name="Salamov A."/>
            <person name="Ahrendt S.R."/>
            <person name="Lipzen A."/>
            <person name="Sullivan W."/>
            <person name="Andreopoulos W.B."/>
            <person name="Clum A."/>
            <person name="Lindquist E."/>
            <person name="Daum C."/>
            <person name="Ramamoorthy G.K."/>
            <person name="Gryganskyi A."/>
            <person name="Culley D."/>
            <person name="Magnuson J.K."/>
            <person name="James T.Y."/>
            <person name="O'Malley M.A."/>
            <person name="Stajich J.E."/>
            <person name="Spatafora J.W."/>
            <person name="Visel A."/>
            <person name="Grigoriev I.V."/>
        </authorList>
    </citation>
    <scope>NUCLEOTIDE SEQUENCE [LARGE SCALE GENOMIC DNA]</scope>
    <source>
        <strain evidence="5 6">62-1032</strain>
    </source>
</reference>
<organism evidence="5 6">
    <name type="scientific">Leucosporidium creatinivorum</name>
    <dbReference type="NCBI Taxonomy" id="106004"/>
    <lineage>
        <taxon>Eukaryota</taxon>
        <taxon>Fungi</taxon>
        <taxon>Dikarya</taxon>
        <taxon>Basidiomycota</taxon>
        <taxon>Pucciniomycotina</taxon>
        <taxon>Microbotryomycetes</taxon>
        <taxon>Leucosporidiales</taxon>
        <taxon>Leucosporidium</taxon>
    </lineage>
</organism>
<evidence type="ECO:0000256" key="1">
    <source>
        <dbReference type="ARBA" id="ARBA00022741"/>
    </source>
</evidence>
<dbReference type="InterPro" id="IPR003439">
    <property type="entry name" value="ABC_transporter-like_ATP-bd"/>
</dbReference>
<keyword evidence="2" id="KW-0067">ATP-binding</keyword>
<dbReference type="STRING" id="106004.A0A1Y2ERC6"/>
<dbReference type="Pfam" id="PF00005">
    <property type="entry name" value="ABC_tran"/>
    <property type="match status" value="1"/>
</dbReference>
<dbReference type="InParanoid" id="A0A1Y2ERC6"/>
<keyword evidence="1" id="KW-0547">Nucleotide-binding</keyword>
<dbReference type="InterPro" id="IPR039421">
    <property type="entry name" value="Type_1_exporter"/>
</dbReference>
<dbReference type="OrthoDB" id="6500128at2759"/>
<evidence type="ECO:0000259" key="4">
    <source>
        <dbReference type="PROSITE" id="PS50893"/>
    </source>
</evidence>
<dbReference type="AlphaFoldDB" id="A0A1Y2ERC6"/>
<dbReference type="EMBL" id="MCGR01000043">
    <property type="protein sequence ID" value="ORY74098.1"/>
    <property type="molecule type" value="Genomic_DNA"/>
</dbReference>
<dbReference type="InterPro" id="IPR027417">
    <property type="entry name" value="P-loop_NTPase"/>
</dbReference>
<evidence type="ECO:0000256" key="3">
    <source>
        <dbReference type="SAM" id="MobiDB-lite"/>
    </source>
</evidence>